<gene>
    <name evidence="1" type="ORF">EJB05_08768</name>
</gene>
<dbReference type="AlphaFoldDB" id="A0A5J9W381"/>
<evidence type="ECO:0000313" key="1">
    <source>
        <dbReference type="EMBL" id="TVU42366.1"/>
    </source>
</evidence>
<reference evidence="1 2" key="1">
    <citation type="journal article" date="2019" name="Sci. Rep.">
        <title>A high-quality genome of Eragrostis curvula grass provides insights into Poaceae evolution and supports new strategies to enhance forage quality.</title>
        <authorList>
            <person name="Carballo J."/>
            <person name="Santos B.A.C.M."/>
            <person name="Zappacosta D."/>
            <person name="Garbus I."/>
            <person name="Selva J.P."/>
            <person name="Gallo C.A."/>
            <person name="Diaz A."/>
            <person name="Albertini E."/>
            <person name="Caccamo M."/>
            <person name="Echenique V."/>
        </authorList>
    </citation>
    <scope>NUCLEOTIDE SEQUENCE [LARGE SCALE GENOMIC DNA]</scope>
    <source>
        <strain evidence="2">cv. Victoria</strain>
        <tissue evidence="1">Leaf</tissue>
    </source>
</reference>
<evidence type="ECO:0000313" key="2">
    <source>
        <dbReference type="Proteomes" id="UP000324897"/>
    </source>
</evidence>
<comment type="caution">
    <text evidence="1">The sequence shown here is derived from an EMBL/GenBank/DDBJ whole genome shotgun (WGS) entry which is preliminary data.</text>
</comment>
<sequence length="91" mass="10058">MVLDPGCKENQIVDQVAVCFGRTDGINVTAQRRGTILGATQNAEPLLLFWNHLQMTYISSCRFPPSLPPVQVVQLGMETLNPVLVMKMSEV</sequence>
<name>A0A5J9W381_9POAL</name>
<dbReference type="Gramene" id="TVU42366">
    <property type="protein sequence ID" value="TVU42366"/>
    <property type="gene ID" value="EJB05_08768"/>
</dbReference>
<accession>A0A5J9W381</accession>
<protein>
    <submittedName>
        <fullName evidence="1">Uncharacterized protein</fullName>
    </submittedName>
</protein>
<proteinExistence type="predicted"/>
<dbReference type="EMBL" id="RWGY01000005">
    <property type="protein sequence ID" value="TVU42366.1"/>
    <property type="molecule type" value="Genomic_DNA"/>
</dbReference>
<dbReference type="Proteomes" id="UP000324897">
    <property type="component" value="Unassembled WGS sequence"/>
</dbReference>
<organism evidence="1 2">
    <name type="scientific">Eragrostis curvula</name>
    <name type="common">weeping love grass</name>
    <dbReference type="NCBI Taxonomy" id="38414"/>
    <lineage>
        <taxon>Eukaryota</taxon>
        <taxon>Viridiplantae</taxon>
        <taxon>Streptophyta</taxon>
        <taxon>Embryophyta</taxon>
        <taxon>Tracheophyta</taxon>
        <taxon>Spermatophyta</taxon>
        <taxon>Magnoliopsida</taxon>
        <taxon>Liliopsida</taxon>
        <taxon>Poales</taxon>
        <taxon>Poaceae</taxon>
        <taxon>PACMAD clade</taxon>
        <taxon>Chloridoideae</taxon>
        <taxon>Eragrostideae</taxon>
        <taxon>Eragrostidinae</taxon>
        <taxon>Eragrostis</taxon>
    </lineage>
</organism>
<keyword evidence="2" id="KW-1185">Reference proteome</keyword>